<protein>
    <submittedName>
        <fullName evidence="1">Uncharacterized protein</fullName>
    </submittedName>
</protein>
<evidence type="ECO:0000313" key="1">
    <source>
        <dbReference type="EMBL" id="OIJ12649.1"/>
    </source>
</evidence>
<sequence>MTTSKDVEKVLSEMRDNTIAQLWLKNDIVKMQLAVSYDECSDDLDGDYMSLYDHVEYHIDNAKELNMPVK</sequence>
<reference evidence="1 2" key="1">
    <citation type="submission" date="2016-10" db="EMBL/GenBank/DDBJ databases">
        <title>Draft genome sequences of four alkaliphilic bacteria belonging to the Anaerobacillus genus.</title>
        <authorList>
            <person name="Bassil N.M."/>
            <person name="Lloyd J.R."/>
        </authorList>
    </citation>
    <scope>NUCLEOTIDE SEQUENCE [LARGE SCALE GENOMIC DNA]</scope>
    <source>
        <strain evidence="1 2">DSM 18345</strain>
    </source>
</reference>
<gene>
    <name evidence="1" type="ORF">BKP37_12660</name>
</gene>
<evidence type="ECO:0000313" key="2">
    <source>
        <dbReference type="Proteomes" id="UP000179524"/>
    </source>
</evidence>
<proteinExistence type="predicted"/>
<keyword evidence="2" id="KW-1185">Reference proteome</keyword>
<dbReference type="AlphaFoldDB" id="A0A1S2LJE1"/>
<dbReference type="RefSeq" id="WP_071309969.1">
    <property type="nucleotide sequence ID" value="NZ_MLQR01000030.1"/>
</dbReference>
<accession>A0A1S2LJE1</accession>
<dbReference type="Proteomes" id="UP000179524">
    <property type="component" value="Unassembled WGS sequence"/>
</dbReference>
<organism evidence="1 2">
    <name type="scientific">Anaerobacillus alkalilacustris</name>
    <dbReference type="NCBI Taxonomy" id="393763"/>
    <lineage>
        <taxon>Bacteria</taxon>
        <taxon>Bacillati</taxon>
        <taxon>Bacillota</taxon>
        <taxon>Bacilli</taxon>
        <taxon>Bacillales</taxon>
        <taxon>Bacillaceae</taxon>
        <taxon>Anaerobacillus</taxon>
    </lineage>
</organism>
<name>A0A1S2LJE1_9BACI</name>
<dbReference type="EMBL" id="MLQR01000030">
    <property type="protein sequence ID" value="OIJ12649.1"/>
    <property type="molecule type" value="Genomic_DNA"/>
</dbReference>
<comment type="caution">
    <text evidence="1">The sequence shown here is derived from an EMBL/GenBank/DDBJ whole genome shotgun (WGS) entry which is preliminary data.</text>
</comment>